<dbReference type="EMBL" id="KV417519">
    <property type="protein sequence ID" value="KZP25745.1"/>
    <property type="molecule type" value="Genomic_DNA"/>
</dbReference>
<evidence type="ECO:0000313" key="2">
    <source>
        <dbReference type="Proteomes" id="UP000076532"/>
    </source>
</evidence>
<dbReference type="Gene3D" id="2.10.230.10">
    <property type="entry name" value="Heat shock protein DnaJ, cysteine-rich domain"/>
    <property type="match status" value="1"/>
</dbReference>
<dbReference type="SUPFAM" id="SSF57938">
    <property type="entry name" value="DnaJ/Hsp40 cysteine-rich domain"/>
    <property type="match status" value="1"/>
</dbReference>
<dbReference type="Proteomes" id="UP000076532">
    <property type="component" value="Unassembled WGS sequence"/>
</dbReference>
<sequence>MLNLAREQVLQSVLPLALYKCCCLINPTNPYITNPLAQASRRRDSTDAFLPVRDQITCLSAYPHLLNLEHNTTYAWLANGVVPCDDCGWMCSNCLGSGVDYNLHQMGPMFQRIEPPCSDCEGTGGLLKQNRKCAMTRSYVLRDKFVPNCHLQGLETSHSFIDNPAHWIGPTPMDEVTSGNGCLRPLVCLDGRNSETNARSVSKRSGRASMADCIVLSTSKLTLGERNPK</sequence>
<evidence type="ECO:0000313" key="1">
    <source>
        <dbReference type="EMBL" id="KZP25745.1"/>
    </source>
</evidence>
<dbReference type="AlphaFoldDB" id="A0A166P606"/>
<gene>
    <name evidence="1" type="ORF">FIBSPDRAFT_380363</name>
</gene>
<accession>A0A166P606</accession>
<dbReference type="InterPro" id="IPR036410">
    <property type="entry name" value="HSP_DnaJ_Cys-rich_dom_sf"/>
</dbReference>
<reference evidence="1 2" key="1">
    <citation type="journal article" date="2016" name="Mol. Biol. Evol.">
        <title>Comparative Genomics of Early-Diverging Mushroom-Forming Fungi Provides Insights into the Origins of Lignocellulose Decay Capabilities.</title>
        <authorList>
            <person name="Nagy L.G."/>
            <person name="Riley R."/>
            <person name="Tritt A."/>
            <person name="Adam C."/>
            <person name="Daum C."/>
            <person name="Floudas D."/>
            <person name="Sun H."/>
            <person name="Yadav J.S."/>
            <person name="Pangilinan J."/>
            <person name="Larsson K.H."/>
            <person name="Matsuura K."/>
            <person name="Barry K."/>
            <person name="Labutti K."/>
            <person name="Kuo R."/>
            <person name="Ohm R.A."/>
            <person name="Bhattacharya S.S."/>
            <person name="Shirouzu T."/>
            <person name="Yoshinaga Y."/>
            <person name="Martin F.M."/>
            <person name="Grigoriev I.V."/>
            <person name="Hibbett D.S."/>
        </authorList>
    </citation>
    <scope>NUCLEOTIDE SEQUENCE [LARGE SCALE GENOMIC DNA]</scope>
    <source>
        <strain evidence="1 2">CBS 109695</strain>
    </source>
</reference>
<organism evidence="1 2">
    <name type="scientific">Athelia psychrophila</name>
    <dbReference type="NCBI Taxonomy" id="1759441"/>
    <lineage>
        <taxon>Eukaryota</taxon>
        <taxon>Fungi</taxon>
        <taxon>Dikarya</taxon>
        <taxon>Basidiomycota</taxon>
        <taxon>Agaricomycotina</taxon>
        <taxon>Agaricomycetes</taxon>
        <taxon>Agaricomycetidae</taxon>
        <taxon>Atheliales</taxon>
        <taxon>Atheliaceae</taxon>
        <taxon>Athelia</taxon>
    </lineage>
</organism>
<name>A0A166P606_9AGAM</name>
<keyword evidence="2" id="KW-1185">Reference proteome</keyword>
<proteinExistence type="predicted"/>
<protein>
    <submittedName>
        <fullName evidence="1">Uncharacterized protein</fullName>
    </submittedName>
</protein>